<dbReference type="EMBL" id="UINC01138341">
    <property type="protein sequence ID" value="SVD24223.1"/>
    <property type="molecule type" value="Genomic_DNA"/>
</dbReference>
<dbReference type="InterPro" id="IPR036249">
    <property type="entry name" value="Thioredoxin-like_sf"/>
</dbReference>
<protein>
    <recommendedName>
        <fullName evidence="1">Thioredoxin domain-containing protein</fullName>
    </recommendedName>
</protein>
<gene>
    <name evidence="2" type="ORF">METZ01_LOCUS377077</name>
</gene>
<evidence type="ECO:0000259" key="1">
    <source>
        <dbReference type="PROSITE" id="PS51352"/>
    </source>
</evidence>
<proteinExistence type="predicted"/>
<dbReference type="GO" id="GO:0016209">
    <property type="term" value="F:antioxidant activity"/>
    <property type="evidence" value="ECO:0007669"/>
    <property type="project" value="InterPro"/>
</dbReference>
<dbReference type="Gene3D" id="3.40.30.10">
    <property type="entry name" value="Glutaredoxin"/>
    <property type="match status" value="1"/>
</dbReference>
<dbReference type="Pfam" id="PF00578">
    <property type="entry name" value="AhpC-TSA"/>
    <property type="match status" value="1"/>
</dbReference>
<dbReference type="SUPFAM" id="SSF52833">
    <property type="entry name" value="Thioredoxin-like"/>
    <property type="match status" value="1"/>
</dbReference>
<dbReference type="InterPro" id="IPR013766">
    <property type="entry name" value="Thioredoxin_domain"/>
</dbReference>
<dbReference type="PANTHER" id="PTHR42852:SF18">
    <property type="entry name" value="CHROMOSOME UNDETERMINED SCAFFOLD_47, WHOLE GENOME SHOTGUN SEQUENCE"/>
    <property type="match status" value="1"/>
</dbReference>
<accession>A0A382TQK0</accession>
<feature type="domain" description="Thioredoxin" evidence="1">
    <location>
        <begin position="1"/>
        <end position="141"/>
    </location>
</feature>
<dbReference type="CDD" id="cd02966">
    <property type="entry name" value="TlpA_like_family"/>
    <property type="match status" value="1"/>
</dbReference>
<evidence type="ECO:0000313" key="2">
    <source>
        <dbReference type="EMBL" id="SVD24223.1"/>
    </source>
</evidence>
<dbReference type="AlphaFoldDB" id="A0A382TQK0"/>
<reference evidence="2" key="1">
    <citation type="submission" date="2018-05" db="EMBL/GenBank/DDBJ databases">
        <authorList>
            <person name="Lanie J.A."/>
            <person name="Ng W.-L."/>
            <person name="Kazmierczak K.M."/>
            <person name="Andrzejewski T.M."/>
            <person name="Davidsen T.M."/>
            <person name="Wayne K.J."/>
            <person name="Tettelin H."/>
            <person name="Glass J.I."/>
            <person name="Rusch D."/>
            <person name="Podicherti R."/>
            <person name="Tsui H.-C.T."/>
            <person name="Winkler M.E."/>
        </authorList>
    </citation>
    <scope>NUCLEOTIDE SEQUENCE</scope>
</reference>
<dbReference type="InterPro" id="IPR050553">
    <property type="entry name" value="Thioredoxin_ResA/DsbE_sf"/>
</dbReference>
<dbReference type="PANTHER" id="PTHR42852">
    <property type="entry name" value="THIOL:DISULFIDE INTERCHANGE PROTEIN DSBE"/>
    <property type="match status" value="1"/>
</dbReference>
<dbReference type="GO" id="GO:0016491">
    <property type="term" value="F:oxidoreductase activity"/>
    <property type="evidence" value="ECO:0007669"/>
    <property type="project" value="InterPro"/>
</dbReference>
<organism evidence="2">
    <name type="scientific">marine metagenome</name>
    <dbReference type="NCBI Taxonomy" id="408172"/>
    <lineage>
        <taxon>unclassified sequences</taxon>
        <taxon>metagenomes</taxon>
        <taxon>ecological metagenomes</taxon>
    </lineage>
</organism>
<name>A0A382TQK0_9ZZZZ</name>
<dbReference type="InterPro" id="IPR000866">
    <property type="entry name" value="AhpC/TSA"/>
</dbReference>
<sequence length="142" mass="15622">MVFLLSACSKPGVSETVITDDFGAGDGKRWRVVNYWATWCGPCILEIAELNKIALDYRQQLVVLGVNFDNPLTESEREAAIAKMDIHFPVYAQDPASELGIDRPLVLPTTFIFSPDGVLVETLVGPQTVETLLKVIRSQGRG</sequence>
<dbReference type="PROSITE" id="PS51352">
    <property type="entry name" value="THIOREDOXIN_2"/>
    <property type="match status" value="1"/>
</dbReference>